<dbReference type="AlphaFoldDB" id="A0A811NCE0"/>
<dbReference type="Proteomes" id="UP000604825">
    <property type="component" value="Unassembled WGS sequence"/>
</dbReference>
<name>A0A811NCE0_9POAL</name>
<keyword evidence="2" id="KW-1185">Reference proteome</keyword>
<proteinExistence type="predicted"/>
<gene>
    <name evidence="1" type="ORF">NCGR_LOCUS14606</name>
</gene>
<evidence type="ECO:0000313" key="2">
    <source>
        <dbReference type="Proteomes" id="UP000604825"/>
    </source>
</evidence>
<reference evidence="1" key="1">
    <citation type="submission" date="2020-10" db="EMBL/GenBank/DDBJ databases">
        <authorList>
            <person name="Han B."/>
            <person name="Lu T."/>
            <person name="Zhao Q."/>
            <person name="Huang X."/>
            <person name="Zhao Y."/>
        </authorList>
    </citation>
    <scope>NUCLEOTIDE SEQUENCE</scope>
</reference>
<comment type="caution">
    <text evidence="1">The sequence shown here is derived from an EMBL/GenBank/DDBJ whole genome shotgun (WGS) entry which is preliminary data.</text>
</comment>
<protein>
    <submittedName>
        <fullName evidence="1">Uncharacterized protein</fullName>
    </submittedName>
</protein>
<evidence type="ECO:0000313" key="1">
    <source>
        <dbReference type="EMBL" id="CAD6221269.1"/>
    </source>
</evidence>
<dbReference type="EMBL" id="CAJGYO010000003">
    <property type="protein sequence ID" value="CAD6221269.1"/>
    <property type="molecule type" value="Genomic_DNA"/>
</dbReference>
<accession>A0A811NCE0</accession>
<organism evidence="1 2">
    <name type="scientific">Miscanthus lutarioriparius</name>
    <dbReference type="NCBI Taxonomy" id="422564"/>
    <lineage>
        <taxon>Eukaryota</taxon>
        <taxon>Viridiplantae</taxon>
        <taxon>Streptophyta</taxon>
        <taxon>Embryophyta</taxon>
        <taxon>Tracheophyta</taxon>
        <taxon>Spermatophyta</taxon>
        <taxon>Magnoliopsida</taxon>
        <taxon>Liliopsida</taxon>
        <taxon>Poales</taxon>
        <taxon>Poaceae</taxon>
        <taxon>PACMAD clade</taxon>
        <taxon>Panicoideae</taxon>
        <taxon>Andropogonodae</taxon>
        <taxon>Andropogoneae</taxon>
        <taxon>Saccharinae</taxon>
        <taxon>Miscanthus</taxon>
    </lineage>
</organism>
<sequence length="152" mass="17200">MAVTDALATAWQCRFVAMSADCFPDGNFSFFTASQITKSKSNFVEAVEVIDAKIKTKFLSYNIVSRWNLDFKYFKLWHRSSFKYESHPIITYEAEGIQTFKSLSGPKPILGARIFPPLSFGAVFQVHGKRAENRDISKDIKAILSHSFNSEA</sequence>